<dbReference type="EMBL" id="BJUM01000018">
    <property type="protein sequence ID" value="GEK55253.1"/>
    <property type="molecule type" value="Genomic_DNA"/>
</dbReference>
<dbReference type="Gene3D" id="3.40.30.10">
    <property type="entry name" value="Glutaredoxin"/>
    <property type="match status" value="1"/>
</dbReference>
<gene>
    <name evidence="2" type="primary">grx</name>
    <name evidence="2" type="ORF">PES01_20980</name>
</gene>
<dbReference type="Proteomes" id="UP000321419">
    <property type="component" value="Unassembled WGS sequence"/>
</dbReference>
<dbReference type="PROSITE" id="PS51354">
    <property type="entry name" value="GLUTAREDOXIN_2"/>
    <property type="match status" value="1"/>
</dbReference>
<dbReference type="Pfam" id="PF04399">
    <property type="entry name" value="Glutaredoxin2_C"/>
    <property type="match status" value="1"/>
</dbReference>
<dbReference type="InterPro" id="IPR007494">
    <property type="entry name" value="Glutaredoxin2_C"/>
</dbReference>
<dbReference type="PROSITE" id="PS00195">
    <property type="entry name" value="GLUTAREDOXIN_1"/>
    <property type="match status" value="1"/>
</dbReference>
<dbReference type="OrthoDB" id="5291571at2"/>
<protein>
    <submittedName>
        <fullName evidence="2">Glutaredoxin 2</fullName>
    </submittedName>
</protein>
<name>A0A510XW44_9GAMM</name>
<dbReference type="InterPro" id="IPR011767">
    <property type="entry name" value="GLR_AS"/>
</dbReference>
<sequence length="210" mass="23568">MKLYTYSHCPFCSRVTYVAGKLGIKLEEVVLDYDDTETPTKLIGKKMVPILEKDDGTVMSESNDIISLFIELAGANEAIKPTEGAIEWQGGSFAPLLQIGLPRWPLLGLKEFKTESSRIAWEDKKQTTDLNFVQLIEDTANIVLQVNEFLIGTEKQLNISNGKTSLSLVDSAIYYSILRGLYCEPTITWPEQLNLWMNYQALESGVPLVK</sequence>
<dbReference type="SUPFAM" id="SSF52833">
    <property type="entry name" value="Thioredoxin-like"/>
    <property type="match status" value="1"/>
</dbReference>
<dbReference type="InterPro" id="IPR036249">
    <property type="entry name" value="Thioredoxin-like_sf"/>
</dbReference>
<dbReference type="AlphaFoldDB" id="A0A510XW44"/>
<comment type="caution">
    <text evidence="2">The sequence shown here is derived from an EMBL/GenBank/DDBJ whole genome shotgun (WGS) entry which is preliminary data.</text>
</comment>
<evidence type="ECO:0000313" key="2">
    <source>
        <dbReference type="EMBL" id="GEK55253.1"/>
    </source>
</evidence>
<reference evidence="2 3" key="1">
    <citation type="submission" date="2019-07" db="EMBL/GenBank/DDBJ databases">
        <title>Whole genome shotgun sequence of Pseudoalteromonas espejiana NBRC 102222.</title>
        <authorList>
            <person name="Hosoyama A."/>
            <person name="Uohara A."/>
            <person name="Ohji S."/>
            <person name="Ichikawa N."/>
        </authorList>
    </citation>
    <scope>NUCLEOTIDE SEQUENCE [LARGE SCALE GENOMIC DNA]</scope>
    <source>
        <strain evidence="2 3">NBRC 102222</strain>
    </source>
</reference>
<dbReference type="RefSeq" id="WP_089347964.1">
    <property type="nucleotide sequence ID" value="NZ_BJUM01000018.1"/>
</dbReference>
<dbReference type="Pfam" id="PF13417">
    <property type="entry name" value="GST_N_3"/>
    <property type="match status" value="1"/>
</dbReference>
<dbReference type="InterPro" id="IPR036282">
    <property type="entry name" value="Glutathione-S-Trfase_C_sf"/>
</dbReference>
<dbReference type="NCBIfam" id="NF007702">
    <property type="entry name" value="PRK10387.1"/>
    <property type="match status" value="1"/>
</dbReference>
<dbReference type="SUPFAM" id="SSF47616">
    <property type="entry name" value="GST C-terminal domain-like"/>
    <property type="match status" value="1"/>
</dbReference>
<dbReference type="InterPro" id="IPR004045">
    <property type="entry name" value="Glutathione_S-Trfase_N"/>
</dbReference>
<dbReference type="PROSITE" id="PS50404">
    <property type="entry name" value="GST_NTER"/>
    <property type="match status" value="1"/>
</dbReference>
<evidence type="ECO:0000259" key="1">
    <source>
        <dbReference type="PROSITE" id="PS50404"/>
    </source>
</evidence>
<evidence type="ECO:0000313" key="3">
    <source>
        <dbReference type="Proteomes" id="UP000321419"/>
    </source>
</evidence>
<proteinExistence type="predicted"/>
<keyword evidence="3" id="KW-1185">Reference proteome</keyword>
<feature type="domain" description="GST N-terminal" evidence="1">
    <location>
        <begin position="1"/>
        <end position="77"/>
    </location>
</feature>
<organism evidence="2 3">
    <name type="scientific">Pseudoalteromonas espejiana</name>
    <dbReference type="NCBI Taxonomy" id="28107"/>
    <lineage>
        <taxon>Bacteria</taxon>
        <taxon>Pseudomonadati</taxon>
        <taxon>Pseudomonadota</taxon>
        <taxon>Gammaproteobacteria</taxon>
        <taxon>Alteromonadales</taxon>
        <taxon>Pseudoalteromonadaceae</taxon>
        <taxon>Pseudoalteromonas</taxon>
    </lineage>
</organism>
<dbReference type="Gene3D" id="1.20.1050.10">
    <property type="match status" value="1"/>
</dbReference>
<accession>A0A510XW44</accession>